<evidence type="ECO:0000313" key="2">
    <source>
        <dbReference type="EMBL" id="OOK73754.1"/>
    </source>
</evidence>
<protein>
    <submittedName>
        <fullName evidence="2">Uncharacterized protein</fullName>
    </submittedName>
</protein>
<proteinExistence type="predicted"/>
<reference evidence="2 3" key="1">
    <citation type="submission" date="2017-02" db="EMBL/GenBank/DDBJ databases">
        <title>Complete genome sequences of Mycobacterium kansasii strains isolated from rhesus macaques.</title>
        <authorList>
            <person name="Panda A."/>
            <person name="Nagaraj S."/>
            <person name="Zhao X."/>
            <person name="Tettelin H."/>
            <person name="Detolla L.J."/>
        </authorList>
    </citation>
    <scope>NUCLEOTIDE SEQUENCE [LARGE SCALE GENOMIC DNA]</scope>
    <source>
        <strain evidence="2 3">11-3813</strain>
    </source>
</reference>
<name>A0A1V3X396_MYCKA</name>
<dbReference type="AlphaFoldDB" id="A0A1V3X396"/>
<sequence length="86" mass="9498">MSRPLPRADDEADVRGEVRGQAPPRCRPIHTAPVPLSRNEIRIMARAVCPARHRRPWRQDIAGAPLDVPGYCVAQAVCDPTLVRPA</sequence>
<organism evidence="2 3">
    <name type="scientific">Mycobacterium kansasii</name>
    <dbReference type="NCBI Taxonomy" id="1768"/>
    <lineage>
        <taxon>Bacteria</taxon>
        <taxon>Bacillati</taxon>
        <taxon>Actinomycetota</taxon>
        <taxon>Actinomycetes</taxon>
        <taxon>Mycobacteriales</taxon>
        <taxon>Mycobacteriaceae</taxon>
        <taxon>Mycobacterium</taxon>
    </lineage>
</organism>
<feature type="region of interest" description="Disordered" evidence="1">
    <location>
        <begin position="1"/>
        <end position="31"/>
    </location>
</feature>
<comment type="caution">
    <text evidence="2">The sequence shown here is derived from an EMBL/GenBank/DDBJ whole genome shotgun (WGS) entry which is preliminary data.</text>
</comment>
<feature type="compositionally biased region" description="Basic and acidic residues" evidence="1">
    <location>
        <begin position="1"/>
        <end position="18"/>
    </location>
</feature>
<dbReference type="EMBL" id="MVBM01000004">
    <property type="protein sequence ID" value="OOK73754.1"/>
    <property type="molecule type" value="Genomic_DNA"/>
</dbReference>
<evidence type="ECO:0000313" key="3">
    <source>
        <dbReference type="Proteomes" id="UP000189229"/>
    </source>
</evidence>
<dbReference type="Proteomes" id="UP000189229">
    <property type="component" value="Unassembled WGS sequence"/>
</dbReference>
<gene>
    <name evidence="2" type="ORF">BZL30_5041</name>
</gene>
<accession>A0A1V3X396</accession>
<evidence type="ECO:0000256" key="1">
    <source>
        <dbReference type="SAM" id="MobiDB-lite"/>
    </source>
</evidence>